<keyword evidence="3" id="KW-1185">Reference proteome</keyword>
<evidence type="ECO:0000313" key="3">
    <source>
        <dbReference type="Proteomes" id="UP000621210"/>
    </source>
</evidence>
<dbReference type="Gene3D" id="3.50.50.60">
    <property type="entry name" value="FAD/NAD(P)-binding domain"/>
    <property type="match status" value="1"/>
</dbReference>
<feature type="region of interest" description="Disordered" evidence="1">
    <location>
        <begin position="316"/>
        <end position="364"/>
    </location>
</feature>
<gene>
    <name evidence="2" type="ORF">H0H10_26270</name>
</gene>
<reference evidence="2" key="2">
    <citation type="submission" date="2020-09" db="EMBL/GenBank/DDBJ databases">
        <authorList>
            <person name="Luo X."/>
        </authorList>
    </citation>
    <scope>NUCLEOTIDE SEQUENCE</scope>
    <source>
        <strain evidence="2">TRM S81-3</strain>
    </source>
</reference>
<organism evidence="2 3">
    <name type="scientific">Streptomyces griseicoloratus</name>
    <dbReference type="NCBI Taxonomy" id="2752516"/>
    <lineage>
        <taxon>Bacteria</taxon>
        <taxon>Bacillati</taxon>
        <taxon>Actinomycetota</taxon>
        <taxon>Actinomycetes</taxon>
        <taxon>Kitasatosporales</taxon>
        <taxon>Streptomycetaceae</taxon>
        <taxon>Streptomyces</taxon>
    </lineage>
</organism>
<feature type="compositionally biased region" description="Basic residues" evidence="1">
    <location>
        <begin position="331"/>
        <end position="341"/>
    </location>
</feature>
<dbReference type="Proteomes" id="UP000621210">
    <property type="component" value="Unassembled WGS sequence"/>
</dbReference>
<comment type="caution">
    <text evidence="2">The sequence shown here is derived from an EMBL/GenBank/DDBJ whole genome shotgun (WGS) entry which is preliminary data.</text>
</comment>
<dbReference type="AlphaFoldDB" id="A0A926L733"/>
<name>A0A926L733_9ACTN</name>
<dbReference type="EMBL" id="JACVQF010000215">
    <property type="protein sequence ID" value="MBD0422624.1"/>
    <property type="molecule type" value="Genomic_DNA"/>
</dbReference>
<dbReference type="InterPro" id="IPR036188">
    <property type="entry name" value="FAD/NAD-bd_sf"/>
</dbReference>
<accession>A0A926L733</accession>
<dbReference type="SUPFAM" id="SSF51905">
    <property type="entry name" value="FAD/NAD(P)-binding domain"/>
    <property type="match status" value="1"/>
</dbReference>
<evidence type="ECO:0000313" key="2">
    <source>
        <dbReference type="EMBL" id="MBD0422624.1"/>
    </source>
</evidence>
<sequence length="378" mass="41225">MMAARRPVVEAALTAVAARVPGLTVRRCTAVSALLTGRERVPGRPHVAGVLTRGGDVVHADLVVDAGGRNSPVGRMLRDLGAPGPVEERTEAGFLACTRYFRSADGRLPNWPVWRVAHYDTVSTVAIEGDAGTWAVSLGVSGGDRALRALREPGAWHRTVALFPDIAHLAEEGEPMSGIMAMSGMETRHRQFVIDGLPVATGLLSIGDAWATTNPLFGLGMSMSALHATLLRDLLRTEGTGDPEKLALRFDEITRASLSPMQRGLAEWDRHRLAEIDAAIRDVPAPYETEDRDWHFKRAPDTAKLRDPGLAARLRGHRHAAGHRRGDVHRSRPGGKRRRTRPQGTALLRSGPLPRRTPDRDRGYGRMSLPALGWRFLS</sequence>
<proteinExistence type="predicted"/>
<reference evidence="2" key="1">
    <citation type="submission" date="2020-09" db="EMBL/GenBank/DDBJ databases">
        <title>Streptomyces grisecoloratus sp. nov., isolated from cotton soil.</title>
        <authorList>
            <person name="Xing L."/>
        </authorList>
    </citation>
    <scope>NUCLEOTIDE SEQUENCE</scope>
    <source>
        <strain evidence="2">TRM S81-3</strain>
    </source>
</reference>
<protein>
    <submittedName>
        <fullName evidence="2">Uncharacterized protein</fullName>
    </submittedName>
</protein>
<evidence type="ECO:0000256" key="1">
    <source>
        <dbReference type="SAM" id="MobiDB-lite"/>
    </source>
</evidence>
<dbReference type="RefSeq" id="WP_188183593.1">
    <property type="nucleotide sequence ID" value="NZ_JACVQF010000215.1"/>
</dbReference>